<feature type="domain" description="Low molecular weight protein antigen 6 PH" evidence="2">
    <location>
        <begin position="60"/>
        <end position="124"/>
    </location>
</feature>
<dbReference type="Pfam" id="PF10756">
    <property type="entry name" value="bPH_6"/>
    <property type="match status" value="1"/>
</dbReference>
<evidence type="ECO:0000256" key="1">
    <source>
        <dbReference type="SAM" id="SignalP"/>
    </source>
</evidence>
<dbReference type="Proteomes" id="UP000007076">
    <property type="component" value="Chromosome"/>
</dbReference>
<sequence length="143" mass="15179">MKKHVVKKYVNPAFRPLPWLLGPAGVAMLAAAASPSGPYGTVREGLLGAVALFYAVRTARLGVVAGPDGVRVRNLHSARTVRWERIEGFALAGHLEIRLRDGGTVSGRALEPGLGFPREHHTARALAELEAALAAHRPAAPAR</sequence>
<dbReference type="InterPro" id="IPR019692">
    <property type="entry name" value="CFP-6_PH"/>
</dbReference>
<organism evidence="3 4">
    <name type="scientific">Kitasatospora setae (strain ATCC 33774 / DSM 43861 / JCM 3304 / KCC A-0304 / NBRC 14216 / KM-6054)</name>
    <name type="common">Streptomyces setae</name>
    <dbReference type="NCBI Taxonomy" id="452652"/>
    <lineage>
        <taxon>Bacteria</taxon>
        <taxon>Bacillati</taxon>
        <taxon>Actinomycetota</taxon>
        <taxon>Actinomycetes</taxon>
        <taxon>Kitasatosporales</taxon>
        <taxon>Streptomycetaceae</taxon>
        <taxon>Kitasatospora</taxon>
    </lineage>
</organism>
<protein>
    <recommendedName>
        <fullName evidence="2">Low molecular weight protein antigen 6 PH domain-containing protein</fullName>
    </recommendedName>
</protein>
<dbReference type="STRING" id="452652.KSE_61270"/>
<reference evidence="3 4" key="1">
    <citation type="journal article" date="2010" name="DNA Res.">
        <title>Genome sequence of Kitasatospora setae NBRC 14216T: an evolutionary snapshot of the family Streptomycetaceae.</title>
        <authorList>
            <person name="Ichikawa N."/>
            <person name="Oguchi A."/>
            <person name="Ikeda H."/>
            <person name="Ishikawa J."/>
            <person name="Kitani S."/>
            <person name="Watanabe Y."/>
            <person name="Nakamura S."/>
            <person name="Katano Y."/>
            <person name="Kishi E."/>
            <person name="Sasagawa M."/>
            <person name="Ankai A."/>
            <person name="Fukui S."/>
            <person name="Hashimoto Y."/>
            <person name="Kamata S."/>
            <person name="Otoguro M."/>
            <person name="Tanikawa S."/>
            <person name="Nihira T."/>
            <person name="Horinouchi S."/>
            <person name="Ohnishi Y."/>
            <person name="Hayakawa M."/>
            <person name="Kuzuyama T."/>
            <person name="Arisawa A."/>
            <person name="Nomoto F."/>
            <person name="Miura H."/>
            <person name="Takahashi Y."/>
            <person name="Fujita N."/>
        </authorList>
    </citation>
    <scope>NUCLEOTIDE SEQUENCE [LARGE SCALE GENOMIC DNA]</scope>
    <source>
        <strain evidence="4">ATCC 33774 / DSM 43861 / JCM 3304 / KCC A-0304 / NBRC 14216 / KM-6054</strain>
    </source>
</reference>
<keyword evidence="1" id="KW-0732">Signal</keyword>
<dbReference type="EMBL" id="AP010968">
    <property type="protein sequence ID" value="BAJ31893.1"/>
    <property type="molecule type" value="Genomic_DNA"/>
</dbReference>
<dbReference type="PATRIC" id="fig|452652.3.peg.6141"/>
<feature type="signal peptide" evidence="1">
    <location>
        <begin position="1"/>
        <end position="32"/>
    </location>
</feature>
<evidence type="ECO:0000313" key="3">
    <source>
        <dbReference type="EMBL" id="BAJ31893.1"/>
    </source>
</evidence>
<evidence type="ECO:0000259" key="2">
    <source>
        <dbReference type="Pfam" id="PF10756"/>
    </source>
</evidence>
<proteinExistence type="predicted"/>
<dbReference type="AlphaFoldDB" id="E4N159"/>
<name>E4N159_KITSK</name>
<keyword evidence="4" id="KW-1185">Reference proteome</keyword>
<gene>
    <name evidence="3" type="ordered locus">KSE_61270</name>
</gene>
<accession>E4N159</accession>
<evidence type="ECO:0000313" key="4">
    <source>
        <dbReference type="Proteomes" id="UP000007076"/>
    </source>
</evidence>
<feature type="chain" id="PRO_5038396358" description="Low molecular weight protein antigen 6 PH domain-containing protein" evidence="1">
    <location>
        <begin position="33"/>
        <end position="143"/>
    </location>
</feature>
<dbReference type="KEGG" id="ksk:KSE_61270"/>
<dbReference type="RefSeq" id="WP_014139189.1">
    <property type="nucleotide sequence ID" value="NC_016109.1"/>
</dbReference>
<dbReference type="HOGENOM" id="CLU_1803626_0_0_11"/>